<dbReference type="UniPathway" id="UPA00114"/>
<feature type="region of interest" description="Disordered" evidence="1">
    <location>
        <begin position="1"/>
        <end position="74"/>
    </location>
</feature>
<dbReference type="GO" id="GO:0004553">
    <property type="term" value="F:hydrolase activity, hydrolyzing O-glycosyl compounds"/>
    <property type="evidence" value="ECO:0007669"/>
    <property type="project" value="InterPro"/>
</dbReference>
<protein>
    <submittedName>
        <fullName evidence="3">Glycoside hydrolase family 11 protein</fullName>
    </submittedName>
</protein>
<evidence type="ECO:0000259" key="2">
    <source>
        <dbReference type="Pfam" id="PF00457"/>
    </source>
</evidence>
<evidence type="ECO:0000313" key="4">
    <source>
        <dbReference type="Proteomes" id="UP000053257"/>
    </source>
</evidence>
<feature type="domain" description="GH11" evidence="2">
    <location>
        <begin position="91"/>
        <end position="129"/>
    </location>
</feature>
<keyword evidence="4" id="KW-1185">Reference proteome</keyword>
<dbReference type="InterPro" id="IPR013319">
    <property type="entry name" value="GH11/12"/>
</dbReference>
<dbReference type="EMBL" id="KN840441">
    <property type="protein sequence ID" value="KIP12197.1"/>
    <property type="molecule type" value="Genomic_DNA"/>
</dbReference>
<accession>A0A0C3SDW1</accession>
<sequence>MTEWRHHTASRAGGTPETVCPRLTRAPGERHGARKHTCHPRGAPHRQVSVARGALGGGQRASRSSRPCLSPTYPRPLVGPSMCCGRRGEPSRGVTTANHFNAWAALGMPFGTLDYQIVATEGDFRSGTVS</sequence>
<gene>
    <name evidence="3" type="ORF">PHLGIDRAFT_371372</name>
</gene>
<dbReference type="AlphaFoldDB" id="A0A0C3SDW1"/>
<feature type="compositionally biased region" description="Basic residues" evidence="1">
    <location>
        <begin position="32"/>
        <end position="44"/>
    </location>
</feature>
<evidence type="ECO:0000313" key="3">
    <source>
        <dbReference type="EMBL" id="KIP12197.1"/>
    </source>
</evidence>
<dbReference type="InterPro" id="IPR033123">
    <property type="entry name" value="GH11_dom"/>
</dbReference>
<dbReference type="OrthoDB" id="2115822at2759"/>
<name>A0A0C3SDW1_PHLG1</name>
<proteinExistence type="predicted"/>
<dbReference type="HOGENOM" id="CLU_1938924_0_0_1"/>
<dbReference type="Proteomes" id="UP000053257">
    <property type="component" value="Unassembled WGS sequence"/>
</dbReference>
<keyword evidence="3" id="KW-0378">Hydrolase</keyword>
<dbReference type="Gene3D" id="2.60.120.180">
    <property type="match status" value="1"/>
</dbReference>
<reference evidence="3 4" key="1">
    <citation type="journal article" date="2014" name="PLoS Genet.">
        <title>Analysis of the Phlebiopsis gigantea genome, transcriptome and secretome provides insight into its pioneer colonization strategies of wood.</title>
        <authorList>
            <person name="Hori C."/>
            <person name="Ishida T."/>
            <person name="Igarashi K."/>
            <person name="Samejima M."/>
            <person name="Suzuki H."/>
            <person name="Master E."/>
            <person name="Ferreira P."/>
            <person name="Ruiz-Duenas F.J."/>
            <person name="Held B."/>
            <person name="Canessa P."/>
            <person name="Larrondo L.F."/>
            <person name="Schmoll M."/>
            <person name="Druzhinina I.S."/>
            <person name="Kubicek C.P."/>
            <person name="Gaskell J.A."/>
            <person name="Kersten P."/>
            <person name="St John F."/>
            <person name="Glasner J."/>
            <person name="Sabat G."/>
            <person name="Splinter BonDurant S."/>
            <person name="Syed K."/>
            <person name="Yadav J."/>
            <person name="Mgbeahuruike A.C."/>
            <person name="Kovalchuk A."/>
            <person name="Asiegbu F.O."/>
            <person name="Lackner G."/>
            <person name="Hoffmeister D."/>
            <person name="Rencoret J."/>
            <person name="Gutierrez A."/>
            <person name="Sun H."/>
            <person name="Lindquist E."/>
            <person name="Barry K."/>
            <person name="Riley R."/>
            <person name="Grigoriev I.V."/>
            <person name="Henrissat B."/>
            <person name="Kues U."/>
            <person name="Berka R.M."/>
            <person name="Martinez A.T."/>
            <person name="Covert S.F."/>
            <person name="Blanchette R.A."/>
            <person name="Cullen D."/>
        </authorList>
    </citation>
    <scope>NUCLEOTIDE SEQUENCE [LARGE SCALE GENOMIC DNA]</scope>
    <source>
        <strain evidence="3 4">11061_1 CR5-6</strain>
    </source>
</reference>
<evidence type="ECO:0000256" key="1">
    <source>
        <dbReference type="SAM" id="MobiDB-lite"/>
    </source>
</evidence>
<dbReference type="Pfam" id="PF00457">
    <property type="entry name" value="Glyco_hydro_11"/>
    <property type="match status" value="1"/>
</dbReference>
<dbReference type="GO" id="GO:0045493">
    <property type="term" value="P:xylan catabolic process"/>
    <property type="evidence" value="ECO:0007669"/>
    <property type="project" value="UniProtKB-UniPathway"/>
</dbReference>
<dbReference type="SUPFAM" id="SSF49899">
    <property type="entry name" value="Concanavalin A-like lectins/glucanases"/>
    <property type="match status" value="1"/>
</dbReference>
<dbReference type="InterPro" id="IPR013320">
    <property type="entry name" value="ConA-like_dom_sf"/>
</dbReference>
<organism evidence="3 4">
    <name type="scientific">Phlebiopsis gigantea (strain 11061_1 CR5-6)</name>
    <name type="common">White-rot fungus</name>
    <name type="synonym">Peniophora gigantea</name>
    <dbReference type="NCBI Taxonomy" id="745531"/>
    <lineage>
        <taxon>Eukaryota</taxon>
        <taxon>Fungi</taxon>
        <taxon>Dikarya</taxon>
        <taxon>Basidiomycota</taxon>
        <taxon>Agaricomycotina</taxon>
        <taxon>Agaricomycetes</taxon>
        <taxon>Polyporales</taxon>
        <taxon>Phanerochaetaceae</taxon>
        <taxon>Phlebiopsis</taxon>
    </lineage>
</organism>